<name>A0A9N9QG69_9CUCU</name>
<organism evidence="1 2">
    <name type="scientific">Ceutorhynchus assimilis</name>
    <name type="common">cabbage seed weevil</name>
    <dbReference type="NCBI Taxonomy" id="467358"/>
    <lineage>
        <taxon>Eukaryota</taxon>
        <taxon>Metazoa</taxon>
        <taxon>Ecdysozoa</taxon>
        <taxon>Arthropoda</taxon>
        <taxon>Hexapoda</taxon>
        <taxon>Insecta</taxon>
        <taxon>Pterygota</taxon>
        <taxon>Neoptera</taxon>
        <taxon>Endopterygota</taxon>
        <taxon>Coleoptera</taxon>
        <taxon>Polyphaga</taxon>
        <taxon>Cucujiformia</taxon>
        <taxon>Curculionidae</taxon>
        <taxon>Ceutorhynchinae</taxon>
        <taxon>Ceutorhynchus</taxon>
    </lineage>
</organism>
<reference evidence="1" key="1">
    <citation type="submission" date="2022-01" db="EMBL/GenBank/DDBJ databases">
        <authorList>
            <person name="King R."/>
        </authorList>
    </citation>
    <scope>NUCLEOTIDE SEQUENCE</scope>
</reference>
<evidence type="ECO:0000313" key="1">
    <source>
        <dbReference type="EMBL" id="CAG9763513.1"/>
    </source>
</evidence>
<gene>
    <name evidence="1" type="ORF">CEUTPL_LOCUS4171</name>
</gene>
<protein>
    <submittedName>
        <fullName evidence="1">Uncharacterized protein</fullName>
    </submittedName>
</protein>
<evidence type="ECO:0000313" key="2">
    <source>
        <dbReference type="Proteomes" id="UP001152799"/>
    </source>
</evidence>
<dbReference type="Proteomes" id="UP001152799">
    <property type="component" value="Chromosome 13"/>
</dbReference>
<proteinExistence type="predicted"/>
<sequence length="89" mass="10354">MRNLGNQLTITELIENTVPYISKFSWKTSEGKNLKLFACKKKGEKLIFPKFQIFPLENNNMKNHGNQLTKTEIIVNTVSHNPKFSWKTN</sequence>
<dbReference type="EMBL" id="OU892289">
    <property type="protein sequence ID" value="CAG9763513.1"/>
    <property type="molecule type" value="Genomic_DNA"/>
</dbReference>
<dbReference type="AlphaFoldDB" id="A0A9N9QG69"/>
<keyword evidence="2" id="KW-1185">Reference proteome</keyword>
<accession>A0A9N9QG69</accession>